<dbReference type="PRINTS" id="PR00180">
    <property type="entry name" value="CRETINALDHBP"/>
</dbReference>
<dbReference type="EMBL" id="JAVRBK010000003">
    <property type="protein sequence ID" value="KAK5645829.1"/>
    <property type="molecule type" value="Genomic_DNA"/>
</dbReference>
<name>A0AAN7VL51_9COLE</name>
<accession>A0AAN7VL51</accession>
<dbReference type="AlphaFoldDB" id="A0AAN7VL51"/>
<dbReference type="Proteomes" id="UP001329430">
    <property type="component" value="Chromosome 3"/>
</dbReference>
<dbReference type="SUPFAM" id="SSF52087">
    <property type="entry name" value="CRAL/TRIO domain"/>
    <property type="match status" value="1"/>
</dbReference>
<protein>
    <recommendedName>
        <fullName evidence="1">CRAL-TRIO domain-containing protein</fullName>
    </recommendedName>
</protein>
<gene>
    <name evidence="2" type="ORF">RI129_004293</name>
</gene>
<organism evidence="2 3">
    <name type="scientific">Pyrocoelia pectoralis</name>
    <dbReference type="NCBI Taxonomy" id="417401"/>
    <lineage>
        <taxon>Eukaryota</taxon>
        <taxon>Metazoa</taxon>
        <taxon>Ecdysozoa</taxon>
        <taxon>Arthropoda</taxon>
        <taxon>Hexapoda</taxon>
        <taxon>Insecta</taxon>
        <taxon>Pterygota</taxon>
        <taxon>Neoptera</taxon>
        <taxon>Endopterygota</taxon>
        <taxon>Coleoptera</taxon>
        <taxon>Polyphaga</taxon>
        <taxon>Elateriformia</taxon>
        <taxon>Elateroidea</taxon>
        <taxon>Lampyridae</taxon>
        <taxon>Lampyrinae</taxon>
        <taxon>Pyrocoelia</taxon>
    </lineage>
</organism>
<dbReference type="GO" id="GO:1902936">
    <property type="term" value="F:phosphatidylinositol bisphosphate binding"/>
    <property type="evidence" value="ECO:0007669"/>
    <property type="project" value="TreeGrafter"/>
</dbReference>
<dbReference type="PANTHER" id="PTHR10174">
    <property type="entry name" value="ALPHA-TOCOPHEROL TRANSFER PROTEIN-RELATED"/>
    <property type="match status" value="1"/>
</dbReference>
<dbReference type="CDD" id="cd00170">
    <property type="entry name" value="SEC14"/>
    <property type="match status" value="1"/>
</dbReference>
<dbReference type="InterPro" id="IPR001251">
    <property type="entry name" value="CRAL-TRIO_dom"/>
</dbReference>
<dbReference type="GO" id="GO:0016020">
    <property type="term" value="C:membrane"/>
    <property type="evidence" value="ECO:0007669"/>
    <property type="project" value="TreeGrafter"/>
</dbReference>
<dbReference type="InterPro" id="IPR036865">
    <property type="entry name" value="CRAL-TRIO_dom_sf"/>
</dbReference>
<dbReference type="Gene3D" id="3.40.525.10">
    <property type="entry name" value="CRAL-TRIO lipid binding domain"/>
    <property type="match status" value="1"/>
</dbReference>
<dbReference type="PROSITE" id="PS50191">
    <property type="entry name" value="CRAL_TRIO"/>
    <property type="match status" value="1"/>
</dbReference>
<dbReference type="SMART" id="SM00516">
    <property type="entry name" value="SEC14"/>
    <property type="match status" value="1"/>
</dbReference>
<proteinExistence type="predicted"/>
<evidence type="ECO:0000313" key="2">
    <source>
        <dbReference type="EMBL" id="KAK5645829.1"/>
    </source>
</evidence>
<comment type="caution">
    <text evidence="2">The sequence shown here is derived from an EMBL/GenBank/DDBJ whole genome shotgun (WGS) entry which is preliminary data.</text>
</comment>
<dbReference type="PANTHER" id="PTHR10174:SF213">
    <property type="entry name" value="CRAL-TRIO DOMAIN-CONTAINING PROTEIN"/>
    <property type="match status" value="1"/>
</dbReference>
<reference evidence="2 3" key="1">
    <citation type="journal article" date="2024" name="Insects">
        <title>An Improved Chromosome-Level Genome Assembly of the Firefly Pyrocoelia pectoralis.</title>
        <authorList>
            <person name="Fu X."/>
            <person name="Meyer-Rochow V.B."/>
            <person name="Ballantyne L."/>
            <person name="Zhu X."/>
        </authorList>
    </citation>
    <scope>NUCLEOTIDE SEQUENCE [LARGE SCALE GENOMIC DNA]</scope>
    <source>
        <strain evidence="2">XCY_ONT2</strain>
    </source>
</reference>
<keyword evidence="3" id="KW-1185">Reference proteome</keyword>
<evidence type="ECO:0000259" key="1">
    <source>
        <dbReference type="PROSITE" id="PS50191"/>
    </source>
</evidence>
<dbReference type="Pfam" id="PF00650">
    <property type="entry name" value="CRAL_TRIO"/>
    <property type="match status" value="1"/>
</dbReference>
<sequence>MNNFGFNVNEVIEKNRTTIEDIEHIEEWLTTETLPKLAREQIIAFLISCDNDRKMTKRTIKCNYALKSSSPDLFTNRNIRGTELENILNVIHGCEIPHRLNGYLIGISKLNDTNYRNFNLVAYIKLVTMSLETICFRENVPEGLILILDCKGFSLMHLSHVKINILKWFLQYVQEAIPIKLKSIHVVNSSSAIEVGFNLIKPFIRNETIQNVHFHSLRTMEFFYENHIPKSYLPKDYGGELEAVSYYHEQSLERLNRMHQYFEFEEQQRYKDFNFL</sequence>
<evidence type="ECO:0000313" key="3">
    <source>
        <dbReference type="Proteomes" id="UP001329430"/>
    </source>
</evidence>
<feature type="domain" description="CRAL-TRIO" evidence="1">
    <location>
        <begin position="120"/>
        <end position="245"/>
    </location>
</feature>